<name>A0A9X0AY28_9HELO</name>
<reference evidence="1" key="1">
    <citation type="submission" date="2022-11" db="EMBL/GenBank/DDBJ databases">
        <title>Genome Resource of Sclerotinia nivalis Strain SnTB1, a Plant Pathogen Isolated from American Ginseng.</title>
        <authorList>
            <person name="Fan S."/>
        </authorList>
    </citation>
    <scope>NUCLEOTIDE SEQUENCE</scope>
    <source>
        <strain evidence="1">SnTB1</strain>
    </source>
</reference>
<dbReference type="EMBL" id="JAPEIS010000001">
    <property type="protein sequence ID" value="KAJ8070825.1"/>
    <property type="molecule type" value="Genomic_DNA"/>
</dbReference>
<evidence type="ECO:0000313" key="1">
    <source>
        <dbReference type="EMBL" id="KAJ8070825.1"/>
    </source>
</evidence>
<organism evidence="1 2">
    <name type="scientific">Sclerotinia nivalis</name>
    <dbReference type="NCBI Taxonomy" id="352851"/>
    <lineage>
        <taxon>Eukaryota</taxon>
        <taxon>Fungi</taxon>
        <taxon>Dikarya</taxon>
        <taxon>Ascomycota</taxon>
        <taxon>Pezizomycotina</taxon>
        <taxon>Leotiomycetes</taxon>
        <taxon>Helotiales</taxon>
        <taxon>Sclerotiniaceae</taxon>
        <taxon>Sclerotinia</taxon>
    </lineage>
</organism>
<keyword evidence="2" id="KW-1185">Reference proteome</keyword>
<comment type="caution">
    <text evidence="1">The sequence shown here is derived from an EMBL/GenBank/DDBJ whole genome shotgun (WGS) entry which is preliminary data.</text>
</comment>
<protein>
    <submittedName>
        <fullName evidence="1">Uncharacterized protein</fullName>
    </submittedName>
</protein>
<evidence type="ECO:0000313" key="2">
    <source>
        <dbReference type="Proteomes" id="UP001152300"/>
    </source>
</evidence>
<proteinExistence type="predicted"/>
<dbReference type="Proteomes" id="UP001152300">
    <property type="component" value="Unassembled WGS sequence"/>
</dbReference>
<gene>
    <name evidence="1" type="ORF">OCU04_001186</name>
</gene>
<sequence length="140" mass="16344">MIEEPLQAKVEILVTLCEALYSRGVDFDRGESRKMLQWYAAIYWKMHFKDIDIRQTNPIQSQKVVEALAQVLYNNKNNFSIVFESLIAMERLESADNYVETTLYGDFDSFQDGAPALARLWAEKVKDNQEQLSNITKRWV</sequence>
<accession>A0A9X0AY28</accession>
<dbReference type="AlphaFoldDB" id="A0A9X0AY28"/>